<dbReference type="GO" id="GO:0036503">
    <property type="term" value="P:ERAD pathway"/>
    <property type="evidence" value="ECO:0007669"/>
    <property type="project" value="TreeGrafter"/>
</dbReference>
<gene>
    <name evidence="14" type="ORF">APLA_LOCUS18094</name>
    <name evidence="13" type="ORF">APLA_LOCUS2869</name>
</gene>
<comment type="caution">
    <text evidence="13">The sequence shown here is derived from an EMBL/GenBank/DDBJ whole genome shotgun (WGS) entry which is preliminary data.</text>
</comment>
<evidence type="ECO:0000313" key="13">
    <source>
        <dbReference type="EMBL" id="CAB3227208.1"/>
    </source>
</evidence>
<evidence type="ECO:0000256" key="10">
    <source>
        <dbReference type="PROSITE-ProRule" id="PRU01389"/>
    </source>
</evidence>
<accession>A0A8S0Z3X4</accession>
<reference evidence="15 16" key="1">
    <citation type="submission" date="2020-04" db="EMBL/GenBank/DDBJ databases">
        <authorList>
            <person name="Wallbank WR R."/>
            <person name="Pardo Diaz C."/>
            <person name="Kozak K."/>
            <person name="Martin S."/>
            <person name="Jiggins C."/>
            <person name="Moest M."/>
            <person name="Warren A I."/>
            <person name="Byers J.R.P. K."/>
            <person name="Montejo-Kovacevich G."/>
            <person name="Yen C E."/>
        </authorList>
    </citation>
    <scope>NUCLEOTIDE SEQUENCE [LARGE SCALE GENOMIC DNA]</scope>
</reference>
<feature type="domain" description="VLRF1" evidence="12">
    <location>
        <begin position="190"/>
        <end position="261"/>
    </location>
</feature>
<evidence type="ECO:0000256" key="4">
    <source>
        <dbReference type="ARBA" id="ARBA00022722"/>
    </source>
</evidence>
<dbReference type="OrthoDB" id="429841at2759"/>
<keyword evidence="3 10" id="KW-0963">Cytoplasm</keyword>
<organism evidence="13 16">
    <name type="scientific">Arctia plantaginis</name>
    <name type="common">Wood tiger moth</name>
    <name type="synonym">Phalaena plantaginis</name>
    <dbReference type="NCBI Taxonomy" id="874455"/>
    <lineage>
        <taxon>Eukaryota</taxon>
        <taxon>Metazoa</taxon>
        <taxon>Ecdysozoa</taxon>
        <taxon>Arthropoda</taxon>
        <taxon>Hexapoda</taxon>
        <taxon>Insecta</taxon>
        <taxon>Pterygota</taxon>
        <taxon>Neoptera</taxon>
        <taxon>Endopterygota</taxon>
        <taxon>Lepidoptera</taxon>
        <taxon>Glossata</taxon>
        <taxon>Ditrysia</taxon>
        <taxon>Noctuoidea</taxon>
        <taxon>Erebidae</taxon>
        <taxon>Arctiinae</taxon>
        <taxon>Arctia</taxon>
    </lineage>
</organism>
<evidence type="ECO:0000313" key="16">
    <source>
        <dbReference type="Proteomes" id="UP000494256"/>
    </source>
</evidence>
<evidence type="ECO:0000256" key="3">
    <source>
        <dbReference type="ARBA" id="ARBA00022490"/>
    </source>
</evidence>
<evidence type="ECO:0000256" key="9">
    <source>
        <dbReference type="ARBA" id="ARBA00023054"/>
    </source>
</evidence>
<keyword evidence="7 10" id="KW-0378">Hydrolase</keyword>
<dbReference type="PANTHER" id="PTHR16036">
    <property type="entry name" value="ANKYRIN REPEAT AND ZINC FINGER DOMAIN-CONTAINING PROTEIN 1"/>
    <property type="match status" value="1"/>
</dbReference>
<evidence type="ECO:0000256" key="7">
    <source>
        <dbReference type="ARBA" id="ARBA00022801"/>
    </source>
</evidence>
<proteinExistence type="inferred from homology"/>
<evidence type="ECO:0000313" key="15">
    <source>
        <dbReference type="Proteomes" id="UP000494106"/>
    </source>
</evidence>
<evidence type="ECO:0000313" key="14">
    <source>
        <dbReference type="EMBL" id="CAB3261705.1"/>
    </source>
</evidence>
<evidence type="ECO:0000256" key="11">
    <source>
        <dbReference type="SAM" id="MobiDB-lite"/>
    </source>
</evidence>
<feature type="active site" evidence="10">
    <location>
        <position position="233"/>
    </location>
</feature>
<dbReference type="EMBL" id="CADEBD010000276">
    <property type="protein sequence ID" value="CAB3227208.1"/>
    <property type="molecule type" value="Genomic_DNA"/>
</dbReference>
<evidence type="ECO:0000256" key="1">
    <source>
        <dbReference type="ARBA" id="ARBA00004496"/>
    </source>
</evidence>
<comment type="subcellular location">
    <subcellularLocation>
        <location evidence="1">Cytoplasm</location>
    </subcellularLocation>
</comment>
<dbReference type="Proteomes" id="UP000494106">
    <property type="component" value="Unassembled WGS sequence"/>
</dbReference>
<dbReference type="GO" id="GO:0004519">
    <property type="term" value="F:endonuclease activity"/>
    <property type="evidence" value="ECO:0007669"/>
    <property type="project" value="UniProtKB-KW"/>
</dbReference>
<evidence type="ECO:0000256" key="6">
    <source>
        <dbReference type="ARBA" id="ARBA00022759"/>
    </source>
</evidence>
<dbReference type="PROSITE" id="PS52044">
    <property type="entry name" value="VLRF1"/>
    <property type="match status" value="1"/>
</dbReference>
<protein>
    <recommendedName>
        <fullName evidence="12">VLRF1 domain-containing protein</fullName>
    </recommendedName>
</protein>
<dbReference type="Pfam" id="PF18826">
    <property type="entry name" value="bVLRF1"/>
    <property type="match status" value="1"/>
</dbReference>
<name>A0A8S0Z3X4_ARCPL</name>
<feature type="region of interest" description="Disordered" evidence="11">
    <location>
        <begin position="108"/>
        <end position="129"/>
    </location>
</feature>
<dbReference type="PANTHER" id="PTHR16036:SF2">
    <property type="entry name" value="TRNA ENDONUCLEASE ANKZF1"/>
    <property type="match status" value="1"/>
</dbReference>
<comment type="domain">
    <text evidence="10">The VLRF1 domain mediates binding to the 60S ribosomal subunit.</text>
</comment>
<dbReference type="GO" id="GO:0016787">
    <property type="term" value="F:hydrolase activity"/>
    <property type="evidence" value="ECO:0007669"/>
    <property type="project" value="UniProtKB-KW"/>
</dbReference>
<sequence>MSSKTEISRRSRTVKAYDLDEVERLLKDVKVAQCMLTEPPAVVDEESVLKRLSALSLGNGSDGNCCSCCGVGPFATRAQQTAHYKDHWHIHNIKRKLFGKKPHTLGEYKSKDGVSSDSSGSESEADDDPNMTATELFAAATRHCKAFFSNDKEQVFCIYRCILHHRKEEMSLDGEGHVWARRCKDLLSPGFGRWAVFMVSGGHFAGCIFTGGVDAIHKTLHSYTTRRGQGQSQLTRDSHEEQLDFMVWLKLFETATTIRNV</sequence>
<dbReference type="GO" id="GO:0005737">
    <property type="term" value="C:cytoplasm"/>
    <property type="evidence" value="ECO:0007669"/>
    <property type="project" value="UniProtKB-SubCell"/>
</dbReference>
<keyword evidence="4 10" id="KW-0540">Nuclease</keyword>
<evidence type="ECO:0000256" key="5">
    <source>
        <dbReference type="ARBA" id="ARBA00022737"/>
    </source>
</evidence>
<evidence type="ECO:0000256" key="8">
    <source>
        <dbReference type="ARBA" id="ARBA00023043"/>
    </source>
</evidence>
<keyword evidence="9" id="KW-0175">Coiled coil</keyword>
<evidence type="ECO:0000259" key="12">
    <source>
        <dbReference type="PROSITE" id="PS52044"/>
    </source>
</evidence>
<dbReference type="InterPro" id="IPR041175">
    <property type="entry name" value="VLRF1/Vms1"/>
</dbReference>
<dbReference type="AlphaFoldDB" id="A0A8S0Z3X4"/>
<dbReference type="InterPro" id="IPR047139">
    <property type="entry name" value="ANKZ1/VMS1"/>
</dbReference>
<keyword evidence="8" id="KW-0040">ANK repeat</keyword>
<keyword evidence="5" id="KW-0677">Repeat</keyword>
<dbReference type="Proteomes" id="UP000494256">
    <property type="component" value="Unassembled WGS sequence"/>
</dbReference>
<evidence type="ECO:0000256" key="2">
    <source>
        <dbReference type="ARBA" id="ARBA00009262"/>
    </source>
</evidence>
<keyword evidence="15" id="KW-1185">Reference proteome</keyword>
<comment type="similarity">
    <text evidence="2 10">Belongs to the ANKZF1/VMS1 family.</text>
</comment>
<keyword evidence="6 10" id="KW-0255">Endonuclease</keyword>
<dbReference type="EMBL" id="CADEBC010000858">
    <property type="protein sequence ID" value="CAB3261705.1"/>
    <property type="molecule type" value="Genomic_DNA"/>
</dbReference>